<sequence length="247" mass="26932">MASLLPLLYDLLPIIMPSEVQISHEKDLTPIPERAEGPPYHQTQRTDHQMHLGSSESRRQAVLSTSDDPAGFQVESDQGTSCEPIQLLDREGDSAVQSASEPCRPAPRAQASGPKVFRRDAITGVTDKMCATVLTVEPRSASAVHHHGEQDTIVYVTSGHGVLLTSPAVDAVRAIRADIKGEAPTREEEQPRRHELSPGDFAFIPAWTEHQVVNEADEGNIVWVLVQSGGERVQVDLKGWGGETAQR</sequence>
<keyword evidence="4" id="KW-1185">Reference proteome</keyword>
<dbReference type="EMBL" id="JBAWTH010000018">
    <property type="protein sequence ID" value="KAL2288029.1"/>
    <property type="molecule type" value="Genomic_DNA"/>
</dbReference>
<dbReference type="Proteomes" id="UP001600888">
    <property type="component" value="Unassembled WGS sequence"/>
</dbReference>
<evidence type="ECO:0000259" key="2">
    <source>
        <dbReference type="Pfam" id="PF07883"/>
    </source>
</evidence>
<dbReference type="InterPro" id="IPR014710">
    <property type="entry name" value="RmlC-like_jellyroll"/>
</dbReference>
<dbReference type="SUPFAM" id="SSF51182">
    <property type="entry name" value="RmlC-like cupins"/>
    <property type="match status" value="1"/>
</dbReference>
<evidence type="ECO:0000313" key="4">
    <source>
        <dbReference type="Proteomes" id="UP001600888"/>
    </source>
</evidence>
<name>A0ABR4F017_9PEZI</name>
<reference evidence="3 4" key="1">
    <citation type="submission" date="2024-03" db="EMBL/GenBank/DDBJ databases">
        <title>A high-quality draft genome sequence of Diaporthe vaccinii, a causative agent of upright dieback and viscid rot disease in cranberry plants.</title>
        <authorList>
            <person name="Sarrasin M."/>
            <person name="Lang B.F."/>
            <person name="Burger G."/>
        </authorList>
    </citation>
    <scope>NUCLEOTIDE SEQUENCE [LARGE SCALE GENOMIC DNA]</scope>
    <source>
        <strain evidence="3 4">IS7</strain>
    </source>
</reference>
<organism evidence="3 4">
    <name type="scientific">Diaporthe vaccinii</name>
    <dbReference type="NCBI Taxonomy" id="105482"/>
    <lineage>
        <taxon>Eukaryota</taxon>
        <taxon>Fungi</taxon>
        <taxon>Dikarya</taxon>
        <taxon>Ascomycota</taxon>
        <taxon>Pezizomycotina</taxon>
        <taxon>Sordariomycetes</taxon>
        <taxon>Sordariomycetidae</taxon>
        <taxon>Diaporthales</taxon>
        <taxon>Diaporthaceae</taxon>
        <taxon>Diaporthe</taxon>
        <taxon>Diaporthe eres species complex</taxon>
    </lineage>
</organism>
<accession>A0ABR4F017</accession>
<protein>
    <recommendedName>
        <fullName evidence="2">Cupin type-2 domain-containing protein</fullName>
    </recommendedName>
</protein>
<proteinExistence type="predicted"/>
<comment type="caution">
    <text evidence="3">The sequence shown here is derived from an EMBL/GenBank/DDBJ whole genome shotgun (WGS) entry which is preliminary data.</text>
</comment>
<feature type="region of interest" description="Disordered" evidence="1">
    <location>
        <begin position="30"/>
        <end position="114"/>
    </location>
</feature>
<dbReference type="InterPro" id="IPR013096">
    <property type="entry name" value="Cupin_2"/>
</dbReference>
<feature type="domain" description="Cupin type-2" evidence="2">
    <location>
        <begin position="190"/>
        <end position="226"/>
    </location>
</feature>
<dbReference type="Pfam" id="PF07883">
    <property type="entry name" value="Cupin_2"/>
    <property type="match status" value="1"/>
</dbReference>
<evidence type="ECO:0000256" key="1">
    <source>
        <dbReference type="SAM" id="MobiDB-lite"/>
    </source>
</evidence>
<dbReference type="Gene3D" id="2.60.120.10">
    <property type="entry name" value="Jelly Rolls"/>
    <property type="match status" value="1"/>
</dbReference>
<gene>
    <name evidence="3" type="ORF">FJTKL_04758</name>
</gene>
<evidence type="ECO:0000313" key="3">
    <source>
        <dbReference type="EMBL" id="KAL2288029.1"/>
    </source>
</evidence>
<dbReference type="InterPro" id="IPR011051">
    <property type="entry name" value="RmlC_Cupin_sf"/>
</dbReference>